<dbReference type="Pfam" id="PF01066">
    <property type="entry name" value="CDP-OH_P_transf"/>
    <property type="match status" value="1"/>
</dbReference>
<evidence type="ECO:0000313" key="4">
    <source>
        <dbReference type="EMBL" id="NHO65985.1"/>
    </source>
</evidence>
<keyword evidence="3" id="KW-0472">Membrane</keyword>
<dbReference type="GO" id="GO:0016020">
    <property type="term" value="C:membrane"/>
    <property type="evidence" value="ECO:0007669"/>
    <property type="project" value="InterPro"/>
</dbReference>
<feature type="transmembrane region" description="Helical" evidence="3">
    <location>
        <begin position="74"/>
        <end position="90"/>
    </location>
</feature>
<feature type="transmembrane region" description="Helical" evidence="3">
    <location>
        <begin position="96"/>
        <end position="115"/>
    </location>
</feature>
<evidence type="ECO:0000256" key="2">
    <source>
        <dbReference type="RuleBase" id="RU003750"/>
    </source>
</evidence>
<feature type="transmembrane region" description="Helical" evidence="3">
    <location>
        <begin position="127"/>
        <end position="147"/>
    </location>
</feature>
<reference evidence="4" key="1">
    <citation type="submission" date="2020-03" db="EMBL/GenBank/DDBJ databases">
        <authorList>
            <person name="Guo F."/>
        </authorList>
    </citation>
    <scope>NUCLEOTIDE SEQUENCE</scope>
    <source>
        <strain evidence="4">JCM 30134</strain>
    </source>
</reference>
<evidence type="ECO:0000256" key="3">
    <source>
        <dbReference type="SAM" id="Phobius"/>
    </source>
</evidence>
<dbReference type="EMBL" id="JAAONZ010000006">
    <property type="protein sequence ID" value="NHO65985.1"/>
    <property type="molecule type" value="Genomic_DNA"/>
</dbReference>
<dbReference type="InterPro" id="IPR043130">
    <property type="entry name" value="CDP-OH_PTrfase_TM_dom"/>
</dbReference>
<dbReference type="GO" id="GO:0016780">
    <property type="term" value="F:phosphotransferase activity, for other substituted phosphate groups"/>
    <property type="evidence" value="ECO:0007669"/>
    <property type="project" value="InterPro"/>
</dbReference>
<dbReference type="PROSITE" id="PS00379">
    <property type="entry name" value="CDP_ALCOHOL_P_TRANSF"/>
    <property type="match status" value="1"/>
</dbReference>
<comment type="similarity">
    <text evidence="2">Belongs to the CDP-alcohol phosphatidyltransferase class-I family.</text>
</comment>
<dbReference type="RefSeq" id="WP_167185944.1">
    <property type="nucleotide sequence ID" value="NZ_JAAONZ010000006.1"/>
</dbReference>
<feature type="transmembrane region" description="Helical" evidence="3">
    <location>
        <begin position="12"/>
        <end position="30"/>
    </location>
</feature>
<dbReference type="GO" id="GO:0008654">
    <property type="term" value="P:phospholipid biosynthetic process"/>
    <property type="evidence" value="ECO:0007669"/>
    <property type="project" value="InterPro"/>
</dbReference>
<evidence type="ECO:0000256" key="1">
    <source>
        <dbReference type="ARBA" id="ARBA00022679"/>
    </source>
</evidence>
<dbReference type="Gene3D" id="1.20.120.1760">
    <property type="match status" value="1"/>
</dbReference>
<dbReference type="InterPro" id="IPR000462">
    <property type="entry name" value="CDP-OH_P_trans"/>
</dbReference>
<comment type="caution">
    <text evidence="4">The sequence shown here is derived from an EMBL/GenBank/DDBJ whole genome shotgun (WGS) entry which is preliminary data.</text>
</comment>
<keyword evidence="3" id="KW-0812">Transmembrane</keyword>
<feature type="transmembrane region" description="Helical" evidence="3">
    <location>
        <begin position="36"/>
        <end position="54"/>
    </location>
</feature>
<feature type="transmembrane region" description="Helical" evidence="3">
    <location>
        <begin position="153"/>
        <end position="172"/>
    </location>
</feature>
<protein>
    <submittedName>
        <fullName evidence="4">CDP-alcohol phosphatidyltransferase family protein</fullName>
    </submittedName>
</protein>
<evidence type="ECO:0000313" key="5">
    <source>
        <dbReference type="Proteomes" id="UP000787472"/>
    </source>
</evidence>
<organism evidence="4 5">
    <name type="scientific">Pseudomaricurvus hydrocarbonicus</name>
    <dbReference type="NCBI Taxonomy" id="1470433"/>
    <lineage>
        <taxon>Bacteria</taxon>
        <taxon>Pseudomonadati</taxon>
        <taxon>Pseudomonadota</taxon>
        <taxon>Gammaproteobacteria</taxon>
        <taxon>Cellvibrionales</taxon>
        <taxon>Cellvibrionaceae</taxon>
        <taxon>Pseudomaricurvus</taxon>
    </lineage>
</organism>
<dbReference type="AlphaFoldDB" id="A0A9E5JWV2"/>
<keyword evidence="1 2" id="KW-0808">Transferase</keyword>
<dbReference type="Proteomes" id="UP000787472">
    <property type="component" value="Unassembled WGS sequence"/>
</dbReference>
<sequence>MGYRQDLFKPPNLVSMVRLFMAPVLLYLALRQQPGLYLGAVCFTVFTDLADGFLARTLHQITPLGSLLDSWGDFTVYFTMAVCSWILWPATVVEHLSAWVVIVLSFTLPPLIGLIKFGSVTSYHTWSVKLAVAVTLISYVLLFADVLHWPIDVAAFFCTLAAIEEITITLLLKQKRSDVRGLWKIFK</sequence>
<gene>
    <name evidence="4" type="ORF">G8770_10565</name>
</gene>
<name>A0A9E5JWV2_9GAMM</name>
<accession>A0A9E5JWV2</accession>
<proteinExistence type="inferred from homology"/>
<dbReference type="InterPro" id="IPR048254">
    <property type="entry name" value="CDP_ALCOHOL_P_TRANSF_CS"/>
</dbReference>
<keyword evidence="3" id="KW-1133">Transmembrane helix</keyword>
<keyword evidence="5" id="KW-1185">Reference proteome</keyword>